<evidence type="ECO:0000259" key="3">
    <source>
        <dbReference type="Pfam" id="PF17147"/>
    </source>
</evidence>
<feature type="domain" description="Pyruvate flavodoxin/ferredoxin oxidoreductase pyrimidine binding" evidence="2">
    <location>
        <begin position="15"/>
        <end position="182"/>
    </location>
</feature>
<organism evidence="4">
    <name type="scientific">Solibacter usitatus (strain Ellin6076)</name>
    <dbReference type="NCBI Taxonomy" id="234267"/>
    <lineage>
        <taxon>Bacteria</taxon>
        <taxon>Pseudomonadati</taxon>
        <taxon>Acidobacteriota</taxon>
        <taxon>Terriglobia</taxon>
        <taxon>Bryobacterales</taxon>
        <taxon>Solibacteraceae</taxon>
        <taxon>Candidatus Solibacter</taxon>
    </lineage>
</organism>
<feature type="domain" description="Pyruvate:ferredoxin oxidoreductase core" evidence="3">
    <location>
        <begin position="245"/>
        <end position="339"/>
    </location>
</feature>
<dbReference type="InterPro" id="IPR009014">
    <property type="entry name" value="Transketo_C/PFOR_II"/>
</dbReference>
<evidence type="ECO:0000313" key="4">
    <source>
        <dbReference type="EMBL" id="ABJ82861.1"/>
    </source>
</evidence>
<reference evidence="4" key="1">
    <citation type="submission" date="2006-10" db="EMBL/GenBank/DDBJ databases">
        <title>Complete sequence of Solibacter usitatus Ellin6076.</title>
        <authorList>
            <consortium name="US DOE Joint Genome Institute"/>
            <person name="Copeland A."/>
            <person name="Lucas S."/>
            <person name="Lapidus A."/>
            <person name="Barry K."/>
            <person name="Detter J.C."/>
            <person name="Glavina del Rio T."/>
            <person name="Hammon N."/>
            <person name="Israni S."/>
            <person name="Dalin E."/>
            <person name="Tice H."/>
            <person name="Pitluck S."/>
            <person name="Thompson L.S."/>
            <person name="Brettin T."/>
            <person name="Bruce D."/>
            <person name="Han C."/>
            <person name="Tapia R."/>
            <person name="Gilna P."/>
            <person name="Schmutz J."/>
            <person name="Larimer F."/>
            <person name="Land M."/>
            <person name="Hauser L."/>
            <person name="Kyrpides N."/>
            <person name="Mikhailova N."/>
            <person name="Janssen P.H."/>
            <person name="Kuske C.R."/>
            <person name="Richardson P."/>
        </authorList>
    </citation>
    <scope>NUCLEOTIDE SEQUENCE</scope>
    <source>
        <strain evidence="4">Ellin6076</strain>
    </source>
</reference>
<dbReference type="HOGENOM" id="CLU_017038_0_0_0"/>
<dbReference type="CDD" id="cd07034">
    <property type="entry name" value="TPP_PYR_PFOR_IOR-alpha_like"/>
    <property type="match status" value="1"/>
</dbReference>
<dbReference type="NCBIfam" id="NF005507">
    <property type="entry name" value="PRK07119.1"/>
    <property type="match status" value="1"/>
</dbReference>
<dbReference type="InterPro" id="IPR052368">
    <property type="entry name" value="2-oxoacid_oxidoreductase"/>
</dbReference>
<dbReference type="SUPFAM" id="SSF52518">
    <property type="entry name" value="Thiamin diphosphate-binding fold (THDP-binding)"/>
    <property type="match status" value="1"/>
</dbReference>
<dbReference type="SUPFAM" id="SSF52922">
    <property type="entry name" value="TK C-terminal domain-like"/>
    <property type="match status" value="1"/>
</dbReference>
<proteinExistence type="predicted"/>
<keyword evidence="1 4" id="KW-0560">Oxidoreductase</keyword>
<dbReference type="eggNOG" id="COG0674">
    <property type="taxonomic scope" value="Bacteria"/>
</dbReference>
<dbReference type="EC" id="1.2.7.7" evidence="4"/>
<dbReference type="STRING" id="234267.Acid_1871"/>
<dbReference type="PANTHER" id="PTHR43088:SF1">
    <property type="entry name" value="SUBUNIT OF PYRUVATE:FLAVODOXIN OXIDOREDUCTASE"/>
    <property type="match status" value="1"/>
</dbReference>
<gene>
    <name evidence="4" type="ordered locus">Acid_1871</name>
</gene>
<accession>Q027F2</accession>
<dbReference type="InterPro" id="IPR029061">
    <property type="entry name" value="THDP-binding"/>
</dbReference>
<dbReference type="AlphaFoldDB" id="Q027F2"/>
<dbReference type="KEGG" id="sus:Acid_1871"/>
<name>Q027F2_SOLUE</name>
<dbReference type="InParanoid" id="Q027F2"/>
<dbReference type="InterPro" id="IPR033412">
    <property type="entry name" value="PFOR_II"/>
</dbReference>
<protein>
    <submittedName>
        <fullName evidence="4">Ketoisovalerate ferredoxin oxidoreductase, alpha subunit</fullName>
        <ecNumber evidence="4">1.2.7.7</ecNumber>
    </submittedName>
</protein>
<dbReference type="Pfam" id="PF17147">
    <property type="entry name" value="PFOR_II"/>
    <property type="match status" value="1"/>
</dbReference>
<dbReference type="Gene3D" id="3.40.50.920">
    <property type="match status" value="1"/>
</dbReference>
<dbReference type="EMBL" id="CP000473">
    <property type="protein sequence ID" value="ABJ82861.1"/>
    <property type="molecule type" value="Genomic_DNA"/>
</dbReference>
<dbReference type="Gene3D" id="3.40.50.970">
    <property type="match status" value="1"/>
</dbReference>
<dbReference type="PANTHER" id="PTHR43088">
    <property type="entry name" value="SUBUNIT OF PYRUVATE:FLAVODOXIN OXIDOREDUCTASE-RELATED"/>
    <property type="match status" value="1"/>
</dbReference>
<dbReference type="InterPro" id="IPR002880">
    <property type="entry name" value="Pyrv_Fd/Flavodoxin_OxRdtase_N"/>
</dbReference>
<dbReference type="OrthoDB" id="9794954at2"/>
<sequence>MSKQLTKGNEAIVKAAVLAGCRAFYGYPITPASEIAEAAARYLPLAGGVFVQAESEVAAVNMLYGGAAAGVRAMSASSGPGISLMQEGFSYLAGAELPCVVADIMRGGPGLGNIAPEQSDYNQVVKGGGHGCYRNLVVAPDSVQEMADLTTWAFDLADRYRNPVVVLADGFIGQMMEPVEFQAPIAVPPPPDWAVLGNAASRKNLVSSIYLEPDALERHIRKLEQKYLHAERNVVRAESWRTDDADFILVGYGIVGRILKAVVELARARGIRAGLLRPITLYPFPTAEIRALARRAKAFAVVELSTGQLVDDVRLALEGRVPLEFYSRCGGNAPSAEEILAHLEQKWGRAATRWEEIPEEVVIHG</sequence>
<evidence type="ECO:0000259" key="2">
    <source>
        <dbReference type="Pfam" id="PF01855"/>
    </source>
</evidence>
<dbReference type="Pfam" id="PF01855">
    <property type="entry name" value="POR_N"/>
    <property type="match status" value="1"/>
</dbReference>
<dbReference type="GO" id="GO:0043807">
    <property type="term" value="F:3-methyl-2-oxobutanoate dehydrogenase (ferredoxin) activity"/>
    <property type="evidence" value="ECO:0007669"/>
    <property type="project" value="UniProtKB-EC"/>
</dbReference>
<evidence type="ECO:0000256" key="1">
    <source>
        <dbReference type="ARBA" id="ARBA00023002"/>
    </source>
</evidence>